<reference evidence="2 3" key="1">
    <citation type="submission" date="2016-12" db="EMBL/GenBank/DDBJ databases">
        <title>Discovery of methanogenic haloarchaea.</title>
        <authorList>
            <person name="Sorokin D.Y."/>
            <person name="Makarova K.S."/>
            <person name="Abbas B."/>
            <person name="Ferrer M."/>
            <person name="Golyshin P.N."/>
        </authorList>
    </citation>
    <scope>NUCLEOTIDE SEQUENCE [LARGE SCALE GENOMIC DNA]</scope>
    <source>
        <strain evidence="2">AMET1</strain>
    </source>
</reference>
<dbReference type="AlphaFoldDB" id="A0A1Y3GCF8"/>
<dbReference type="OrthoDB" id="131357at2157"/>
<sequence length="94" mass="10683">MNRSYKYRPYPSEQDKQELEKHLELCRQIYNHFPEELNAADNILGKGLAEVTSAETATSTDNKHQIQFCDVSASCVIETGNPFHTKAYPRYGSG</sequence>
<organism evidence="2 3">
    <name type="scientific">Methanonatronarchaeum thermophilum</name>
    <dbReference type="NCBI Taxonomy" id="1927129"/>
    <lineage>
        <taxon>Archaea</taxon>
        <taxon>Methanobacteriati</taxon>
        <taxon>Methanobacteriota</taxon>
        <taxon>Methanonatronarchaeia</taxon>
        <taxon>Methanonatronarchaeales</taxon>
        <taxon>Methanonatronarchaeaceae</taxon>
        <taxon>Methanonatronarchaeum</taxon>
    </lineage>
</organism>
<dbReference type="EMBL" id="MRZU01000003">
    <property type="protein sequence ID" value="OUJ19128.1"/>
    <property type="molecule type" value="Genomic_DNA"/>
</dbReference>
<evidence type="ECO:0000313" key="2">
    <source>
        <dbReference type="EMBL" id="OUJ19128.1"/>
    </source>
</evidence>
<gene>
    <name evidence="2" type="ORF">AMET1_0780</name>
</gene>
<feature type="domain" description="Transposase putative helix-turn-helix" evidence="1">
    <location>
        <begin position="1"/>
        <end position="33"/>
    </location>
</feature>
<keyword evidence="3" id="KW-1185">Reference proteome</keyword>
<name>A0A1Y3GCF8_9EURY</name>
<dbReference type="Pfam" id="PF12323">
    <property type="entry name" value="HTH_OrfB_IS605"/>
    <property type="match status" value="1"/>
</dbReference>
<dbReference type="RefSeq" id="WP_161490751.1">
    <property type="nucleotide sequence ID" value="NZ_MRZU01000003.1"/>
</dbReference>
<dbReference type="InterPro" id="IPR021027">
    <property type="entry name" value="Transposase_put_HTH"/>
</dbReference>
<evidence type="ECO:0000313" key="3">
    <source>
        <dbReference type="Proteomes" id="UP000195137"/>
    </source>
</evidence>
<evidence type="ECO:0000259" key="1">
    <source>
        <dbReference type="Pfam" id="PF12323"/>
    </source>
</evidence>
<protein>
    <submittedName>
        <fullName evidence="2">IS605-like HTH domain containing protein</fullName>
    </submittedName>
</protein>
<dbReference type="Proteomes" id="UP000195137">
    <property type="component" value="Unassembled WGS sequence"/>
</dbReference>
<accession>A0A1Y3GCF8</accession>
<proteinExistence type="predicted"/>
<comment type="caution">
    <text evidence="2">The sequence shown here is derived from an EMBL/GenBank/DDBJ whole genome shotgun (WGS) entry which is preliminary data.</text>
</comment>